<evidence type="ECO:0000259" key="3">
    <source>
        <dbReference type="Pfam" id="PF00100"/>
    </source>
</evidence>
<dbReference type="Proteomes" id="UP000515152">
    <property type="component" value="Chromosome 24"/>
</dbReference>
<dbReference type="KEGG" id="char:122128749"/>
<dbReference type="PANTHER" id="PTHR14002:SF43">
    <property type="entry name" value="DELTA-LIKE PROTEIN"/>
    <property type="match status" value="1"/>
</dbReference>
<sequence length="203" mass="22645">MPRWCAGRWAADAPSGLPPMPSLGRGVARSGWMVSSAPDRRRCCRAALITVGGLMIVHIRKTLEWCVKTNGTHNIYSNILFLYFVSDGSAHYYKPMSFPFSCVYPLQRRTNLNVVLRPFLRLKGAVEEGSPIQTSMSLYRDPDYRDPYPAGSVRLPLGTALYMGVSVEAHSEDTVVVLEECSIGEVSSPSQSYPLLRNRFKIL</sequence>
<gene>
    <name evidence="5" type="primary">LOC122128749</name>
</gene>
<organism evidence="4 5">
    <name type="scientific">Clupea harengus</name>
    <name type="common">Atlantic herring</name>
    <dbReference type="NCBI Taxonomy" id="7950"/>
    <lineage>
        <taxon>Eukaryota</taxon>
        <taxon>Metazoa</taxon>
        <taxon>Chordata</taxon>
        <taxon>Craniata</taxon>
        <taxon>Vertebrata</taxon>
        <taxon>Euteleostomi</taxon>
        <taxon>Actinopterygii</taxon>
        <taxon>Neopterygii</taxon>
        <taxon>Teleostei</taxon>
        <taxon>Clupei</taxon>
        <taxon>Clupeiformes</taxon>
        <taxon>Clupeoidei</taxon>
        <taxon>Clupeidae</taxon>
        <taxon>Clupea</taxon>
    </lineage>
</organism>
<accession>A0A8M1KAY7</accession>
<proteinExistence type="predicted"/>
<keyword evidence="2" id="KW-1015">Disulfide bond</keyword>
<feature type="domain" description="ZP-C" evidence="3">
    <location>
        <begin position="131"/>
        <end position="198"/>
    </location>
</feature>
<dbReference type="OrthoDB" id="2015116at2759"/>
<dbReference type="PANTHER" id="PTHR14002">
    <property type="entry name" value="ENDOGLIN/TGF-BETA RECEPTOR TYPE III"/>
    <property type="match status" value="1"/>
</dbReference>
<name>A0A8M1KAY7_CLUHA</name>
<evidence type="ECO:0000313" key="4">
    <source>
        <dbReference type="Proteomes" id="UP000515152"/>
    </source>
</evidence>
<dbReference type="AlphaFoldDB" id="A0A8M1KAY7"/>
<dbReference type="RefSeq" id="XP_042559418.1">
    <property type="nucleotide sequence ID" value="XM_042703484.1"/>
</dbReference>
<keyword evidence="1" id="KW-0732">Signal</keyword>
<evidence type="ECO:0000313" key="5">
    <source>
        <dbReference type="RefSeq" id="XP_042559418.1"/>
    </source>
</evidence>
<reference evidence="5" key="1">
    <citation type="submission" date="2025-08" db="UniProtKB">
        <authorList>
            <consortium name="RefSeq"/>
        </authorList>
    </citation>
    <scope>IDENTIFICATION</scope>
</reference>
<dbReference type="GeneID" id="122128749"/>
<protein>
    <submittedName>
        <fullName evidence="5">Alpha-tectorin-like</fullName>
    </submittedName>
</protein>
<dbReference type="InterPro" id="IPR055355">
    <property type="entry name" value="ZP-C"/>
</dbReference>
<evidence type="ECO:0000256" key="2">
    <source>
        <dbReference type="ARBA" id="ARBA00023157"/>
    </source>
</evidence>
<dbReference type="Pfam" id="PF00100">
    <property type="entry name" value="Zona_pellucida"/>
    <property type="match status" value="1"/>
</dbReference>
<evidence type="ECO:0000256" key="1">
    <source>
        <dbReference type="ARBA" id="ARBA00022729"/>
    </source>
</evidence>
<keyword evidence="4" id="KW-1185">Reference proteome</keyword>